<dbReference type="AlphaFoldDB" id="A0A2M9CUV4"/>
<dbReference type="Gene3D" id="1.50.10.10">
    <property type="match status" value="1"/>
</dbReference>
<evidence type="ECO:0000259" key="2">
    <source>
        <dbReference type="Pfam" id="PF22422"/>
    </source>
</evidence>
<dbReference type="GO" id="GO:0005975">
    <property type="term" value="P:carbohydrate metabolic process"/>
    <property type="evidence" value="ECO:0007669"/>
    <property type="project" value="InterPro"/>
</dbReference>
<sequence length="735" mass="84532">MNRVEKNLVNKQETASKYAILAATTYADDRVKVLNRTDTFGIFDRWGDILPLPDGIHGLYHRDTRYIHHLQLQLNDTRPLLLSSTVREENESLSVDLTNQELRDEAGYRIPKGSIHIRRSQFIRNGIFYEKLEFMNYHHQVCSLVCMLSFSADFRDIFEVRGLKRQARGKLLAPFSPEPNQLILGYEGLDKIRRYAIIDFEKNVPHLRLQEPLAAVFPLTLQPGRQHVLEYNISFREDSLQRIGTDHGEALKHLQLQLQEVRESFPEIFTSNEQFNNWVNRSKTDLVSLTATTPYGKYPYAGVPWYNTAFGRDGLITAYETLWLLPELSRDVLFFLAAHQADATDKATEAEPGKILHEMRHGEMVNLHEVPFQRYYGTIDATPLFVMLAGAYYERTADMAAVQKLWPHIQRAMEWIVQYGDRDGDGFLEYFSQNQHGLSNQGWKDSFDAIMHADGRLARAPIALCEVQGYAYAAFQSAARLAHLMQQPHLAETWENKATQLKKQFNERFWDDALQAYVLALDAEKKPCRVMSSNAGQVLFTGIADPEKAAVLAKRLLQPDMFSGWGIRTLSSKEVRYNPMSYHNGSVWPHDVALIANGLARYGYQQQMLALLTGLFDASLFIELQRLPELFCGFERRKGEGPTAYPVACSPQAWSVAAVFLLIQSMLHIEIHAPARRLYFHKPVLPEYLNYVRIQHLPLSYQQWCSFTVYRYQANDAVGIQFLEKPEDWEVIIVQ</sequence>
<dbReference type="InterPro" id="IPR054491">
    <property type="entry name" value="MGH1-like_GH"/>
</dbReference>
<organism evidence="3 4">
    <name type="scientific">Thermoflavifilum aggregans</name>
    <dbReference type="NCBI Taxonomy" id="454188"/>
    <lineage>
        <taxon>Bacteria</taxon>
        <taxon>Pseudomonadati</taxon>
        <taxon>Bacteroidota</taxon>
        <taxon>Chitinophagia</taxon>
        <taxon>Chitinophagales</taxon>
        <taxon>Chitinophagaceae</taxon>
        <taxon>Thermoflavifilum</taxon>
    </lineage>
</organism>
<dbReference type="InterPro" id="IPR032856">
    <property type="entry name" value="GDE_N_bis"/>
</dbReference>
<keyword evidence="4" id="KW-1185">Reference proteome</keyword>
<dbReference type="RefSeq" id="WP_100314276.1">
    <property type="nucleotide sequence ID" value="NZ_PGFG01000001.1"/>
</dbReference>
<dbReference type="InterPro" id="IPR008928">
    <property type="entry name" value="6-hairpin_glycosidase_sf"/>
</dbReference>
<feature type="domain" description="Putative glycogen debranching enzyme N-terminal" evidence="1">
    <location>
        <begin position="34"/>
        <end position="231"/>
    </location>
</feature>
<evidence type="ECO:0000313" key="3">
    <source>
        <dbReference type="EMBL" id="PJJ75701.1"/>
    </source>
</evidence>
<dbReference type="Pfam" id="PF14742">
    <property type="entry name" value="GDE_N_bis"/>
    <property type="match status" value="1"/>
</dbReference>
<dbReference type="InterPro" id="IPR012341">
    <property type="entry name" value="6hp_glycosidase-like_sf"/>
</dbReference>
<dbReference type="Proteomes" id="UP000230000">
    <property type="component" value="Unassembled WGS sequence"/>
</dbReference>
<dbReference type="OrthoDB" id="49490at2"/>
<gene>
    <name evidence="3" type="ORF">BXY57_1285</name>
</gene>
<proteinExistence type="predicted"/>
<evidence type="ECO:0000313" key="4">
    <source>
        <dbReference type="Proteomes" id="UP000230000"/>
    </source>
</evidence>
<feature type="domain" description="Mannosylglycerate hydrolase MGH1-like glycoside hydrolase" evidence="2">
    <location>
        <begin position="315"/>
        <end position="616"/>
    </location>
</feature>
<dbReference type="PANTHER" id="PTHR34987">
    <property type="entry name" value="C, PUTATIVE (AFU_ORTHOLOGUE AFUA_3G02880)-RELATED"/>
    <property type="match status" value="1"/>
</dbReference>
<reference evidence="3 4" key="1">
    <citation type="submission" date="2017-11" db="EMBL/GenBank/DDBJ databases">
        <title>Genomic Encyclopedia of Archaeal and Bacterial Type Strains, Phase II (KMG-II): From Individual Species to Whole Genera.</title>
        <authorList>
            <person name="Goeker M."/>
        </authorList>
    </citation>
    <scope>NUCLEOTIDE SEQUENCE [LARGE SCALE GENOMIC DNA]</scope>
    <source>
        <strain evidence="3 4">DSM 27268</strain>
    </source>
</reference>
<dbReference type="SUPFAM" id="SSF48208">
    <property type="entry name" value="Six-hairpin glycosidases"/>
    <property type="match status" value="1"/>
</dbReference>
<dbReference type="Pfam" id="PF22422">
    <property type="entry name" value="MGH1-like_GH"/>
    <property type="match status" value="1"/>
</dbReference>
<accession>A0A2M9CUV4</accession>
<dbReference type="PANTHER" id="PTHR34987:SF4">
    <property type="entry name" value="ALPHA-L-RHAMNOSIDASE C-TERMINAL DOMAIN-CONTAINING PROTEIN"/>
    <property type="match status" value="1"/>
</dbReference>
<dbReference type="EMBL" id="PGFG01000001">
    <property type="protein sequence ID" value="PJJ75701.1"/>
    <property type="molecule type" value="Genomic_DNA"/>
</dbReference>
<name>A0A2M9CUV4_9BACT</name>
<protein>
    <submittedName>
        <fullName evidence="3">Glycogen debranching enzyme</fullName>
    </submittedName>
</protein>
<evidence type="ECO:0000259" key="1">
    <source>
        <dbReference type="Pfam" id="PF14742"/>
    </source>
</evidence>
<comment type="caution">
    <text evidence="3">The sequence shown here is derived from an EMBL/GenBank/DDBJ whole genome shotgun (WGS) entry which is preliminary data.</text>
</comment>